<dbReference type="Gene3D" id="3.40.50.620">
    <property type="entry name" value="HUPs"/>
    <property type="match status" value="1"/>
</dbReference>
<organism evidence="11 12">
    <name type="scientific">Dendronalium phyllosphericum CENA369</name>
    <dbReference type="NCBI Taxonomy" id="1725256"/>
    <lineage>
        <taxon>Bacteria</taxon>
        <taxon>Bacillati</taxon>
        <taxon>Cyanobacteriota</taxon>
        <taxon>Cyanophyceae</taxon>
        <taxon>Nostocales</taxon>
        <taxon>Nostocaceae</taxon>
        <taxon>Dendronalium</taxon>
        <taxon>Dendronalium phyllosphericum</taxon>
    </lineage>
</organism>
<name>A0A8J7LHB1_9NOST</name>
<comment type="caution">
    <text evidence="11">The sequence shown here is derived from an EMBL/GenBank/DDBJ whole genome shotgun (WGS) entry which is preliminary data.</text>
</comment>
<accession>A0A8J7LHB1</accession>
<sequence length="381" mass="43442">MVWTSLHAKIHRTIKARHLFERNQRLLVAVSGGQDSLCLIKLLLDLQPKWGWHLGIAHCDHRWRFDSQANANHVENLAKTWGISFYLETANEALNSEAAARNWRYQTLSAIAQANNYQYIVTGHTKSDRAETLLYNLIRGTGADGLQALTWQRSLTANIILVRPLLEVTRLQTEQFCQEFDLPIWEDSTNQDVKYARNRIRQELIPYLQANFNPNVESALAQTAELLQAEVEYLEQAAQELREEAMGDKRDAENERRGDAENVRRGDAENARRGDAENEIYGDAENELSVSPCPRVPASPCPRVPMSSFRLNRRVLQKAPLALQRRVMRQVLQQILFDAPNFEHIEKLTTLITAPNRSQTDPFPGGAIAQVQGDWIIIKSD</sequence>
<dbReference type="Gene3D" id="1.20.59.20">
    <property type="match status" value="1"/>
</dbReference>
<dbReference type="InterPro" id="IPR014729">
    <property type="entry name" value="Rossmann-like_a/b/a_fold"/>
</dbReference>
<dbReference type="SUPFAM" id="SSF52402">
    <property type="entry name" value="Adenine nucleotide alpha hydrolases-like"/>
    <property type="match status" value="1"/>
</dbReference>
<comment type="subcellular location">
    <subcellularLocation>
        <location evidence="7">Cytoplasm</location>
    </subcellularLocation>
</comment>
<comment type="domain">
    <text evidence="7">The N-terminal region contains the highly conserved SGGXDS motif, predicted to be a P-loop motif involved in ATP binding.</text>
</comment>
<keyword evidence="1 7" id="KW-0963">Cytoplasm</keyword>
<keyword evidence="12" id="KW-1185">Reference proteome</keyword>
<feature type="domain" description="tRNA(Ile)-lysidine/2-thiocytidine synthase N-terminal" evidence="9">
    <location>
        <begin position="26"/>
        <end position="203"/>
    </location>
</feature>
<evidence type="ECO:0000256" key="6">
    <source>
        <dbReference type="ARBA" id="ARBA00048539"/>
    </source>
</evidence>
<gene>
    <name evidence="7 11" type="primary">tilS</name>
    <name evidence="11" type="ORF">I8752_29990</name>
</gene>
<dbReference type="InterPro" id="IPR012094">
    <property type="entry name" value="tRNA_Ile_lys_synt"/>
</dbReference>
<protein>
    <recommendedName>
        <fullName evidence="7">tRNA(Ile)-lysidine synthase</fullName>
        <ecNumber evidence="7">6.3.4.19</ecNumber>
    </recommendedName>
    <alternativeName>
        <fullName evidence="7">tRNA(Ile)-2-lysyl-cytidine synthase</fullName>
    </alternativeName>
    <alternativeName>
        <fullName evidence="7">tRNA(Ile)-lysidine synthetase</fullName>
    </alternativeName>
</protein>
<dbReference type="HAMAP" id="MF_01161">
    <property type="entry name" value="tRNA_Ile_lys_synt"/>
    <property type="match status" value="1"/>
</dbReference>
<dbReference type="CDD" id="cd01992">
    <property type="entry name" value="TilS_N"/>
    <property type="match status" value="1"/>
</dbReference>
<evidence type="ECO:0000256" key="1">
    <source>
        <dbReference type="ARBA" id="ARBA00022490"/>
    </source>
</evidence>
<evidence type="ECO:0000259" key="10">
    <source>
        <dbReference type="Pfam" id="PF09179"/>
    </source>
</evidence>
<dbReference type="Pfam" id="PF01171">
    <property type="entry name" value="ATP_bind_3"/>
    <property type="match status" value="1"/>
</dbReference>
<dbReference type="InterPro" id="IPR011063">
    <property type="entry name" value="TilS/TtcA_N"/>
</dbReference>
<comment type="similarity">
    <text evidence="7">Belongs to the tRNA(Ile)-lysidine synthase family.</text>
</comment>
<evidence type="ECO:0000256" key="4">
    <source>
        <dbReference type="ARBA" id="ARBA00022741"/>
    </source>
</evidence>
<keyword evidence="3 7" id="KW-0819">tRNA processing</keyword>
<keyword evidence="5 7" id="KW-0067">ATP-binding</keyword>
<evidence type="ECO:0000256" key="8">
    <source>
        <dbReference type="SAM" id="MobiDB-lite"/>
    </source>
</evidence>
<feature type="domain" description="tRNA(Ile)-lysidine synthase substrate-binding" evidence="10">
    <location>
        <begin position="311"/>
        <end position="367"/>
    </location>
</feature>
<dbReference type="EC" id="6.3.4.19" evidence="7"/>
<evidence type="ECO:0000259" key="9">
    <source>
        <dbReference type="Pfam" id="PF01171"/>
    </source>
</evidence>
<dbReference type="GO" id="GO:0006400">
    <property type="term" value="P:tRNA modification"/>
    <property type="evidence" value="ECO:0007669"/>
    <property type="project" value="UniProtKB-UniRule"/>
</dbReference>
<dbReference type="GO" id="GO:0005524">
    <property type="term" value="F:ATP binding"/>
    <property type="evidence" value="ECO:0007669"/>
    <property type="project" value="UniProtKB-UniRule"/>
</dbReference>
<feature type="binding site" evidence="7">
    <location>
        <begin position="31"/>
        <end position="36"/>
    </location>
    <ligand>
        <name>ATP</name>
        <dbReference type="ChEBI" id="CHEBI:30616"/>
    </ligand>
</feature>
<evidence type="ECO:0000313" key="12">
    <source>
        <dbReference type="Proteomes" id="UP000662314"/>
    </source>
</evidence>
<feature type="region of interest" description="Disordered" evidence="8">
    <location>
        <begin position="243"/>
        <end position="293"/>
    </location>
</feature>
<keyword evidence="2 7" id="KW-0436">Ligase</keyword>
<reference evidence="11 12" key="1">
    <citation type="journal article" date="2021" name="Int. J. Syst. Evol. Microbiol.">
        <title>Amazonocrinis nigriterrae gen. nov., sp. nov., Atlanticothrix silvestris gen. nov., sp. nov. and Dendronalium phyllosphericum gen. nov., sp. nov., nostocacean cyanobacteria from Brazilian environments.</title>
        <authorList>
            <person name="Alvarenga D.O."/>
            <person name="Andreote A.P.D."/>
            <person name="Branco L.H.Z."/>
            <person name="Delbaje E."/>
            <person name="Cruz R.B."/>
            <person name="Varani A.M."/>
            <person name="Fiore M.F."/>
        </authorList>
    </citation>
    <scope>NUCLEOTIDE SEQUENCE [LARGE SCALE GENOMIC DNA]</scope>
    <source>
        <strain evidence="11 12">CENA369</strain>
    </source>
</reference>
<dbReference type="GO" id="GO:0005737">
    <property type="term" value="C:cytoplasm"/>
    <property type="evidence" value="ECO:0007669"/>
    <property type="project" value="UniProtKB-SubCell"/>
</dbReference>
<dbReference type="InterPro" id="IPR015262">
    <property type="entry name" value="tRNA_Ile_lys_synt_subst-bd"/>
</dbReference>
<dbReference type="EMBL" id="JAECZA010000259">
    <property type="protein sequence ID" value="MBH8577136.1"/>
    <property type="molecule type" value="Genomic_DNA"/>
</dbReference>
<feature type="compositionally biased region" description="Basic and acidic residues" evidence="8">
    <location>
        <begin position="243"/>
        <end position="276"/>
    </location>
</feature>
<evidence type="ECO:0000313" key="11">
    <source>
        <dbReference type="EMBL" id="MBH8577136.1"/>
    </source>
</evidence>
<comment type="catalytic activity">
    <reaction evidence="6 7">
        <text>cytidine(34) in tRNA(Ile2) + L-lysine + ATP = lysidine(34) in tRNA(Ile2) + AMP + diphosphate + H(+)</text>
        <dbReference type="Rhea" id="RHEA:43744"/>
        <dbReference type="Rhea" id="RHEA-COMP:10625"/>
        <dbReference type="Rhea" id="RHEA-COMP:10670"/>
        <dbReference type="ChEBI" id="CHEBI:15378"/>
        <dbReference type="ChEBI" id="CHEBI:30616"/>
        <dbReference type="ChEBI" id="CHEBI:32551"/>
        <dbReference type="ChEBI" id="CHEBI:33019"/>
        <dbReference type="ChEBI" id="CHEBI:82748"/>
        <dbReference type="ChEBI" id="CHEBI:83665"/>
        <dbReference type="ChEBI" id="CHEBI:456215"/>
        <dbReference type="EC" id="6.3.4.19"/>
    </reaction>
</comment>
<evidence type="ECO:0000256" key="7">
    <source>
        <dbReference type="HAMAP-Rule" id="MF_01161"/>
    </source>
</evidence>
<dbReference type="Proteomes" id="UP000662314">
    <property type="component" value="Unassembled WGS sequence"/>
</dbReference>
<evidence type="ECO:0000256" key="2">
    <source>
        <dbReference type="ARBA" id="ARBA00022598"/>
    </source>
</evidence>
<dbReference type="PANTHER" id="PTHR43033">
    <property type="entry name" value="TRNA(ILE)-LYSIDINE SYNTHASE-RELATED"/>
    <property type="match status" value="1"/>
</dbReference>
<dbReference type="AlphaFoldDB" id="A0A8J7LHB1"/>
<dbReference type="NCBIfam" id="TIGR02432">
    <property type="entry name" value="lysidine_TilS_N"/>
    <property type="match status" value="1"/>
</dbReference>
<dbReference type="InterPro" id="IPR012795">
    <property type="entry name" value="tRNA_Ile_lys_synt_N"/>
</dbReference>
<feature type="compositionally biased region" description="Acidic residues" evidence="8">
    <location>
        <begin position="277"/>
        <end position="286"/>
    </location>
</feature>
<evidence type="ECO:0000256" key="5">
    <source>
        <dbReference type="ARBA" id="ARBA00022840"/>
    </source>
</evidence>
<dbReference type="SUPFAM" id="SSF82829">
    <property type="entry name" value="MesJ substrate recognition domain-like"/>
    <property type="match status" value="1"/>
</dbReference>
<keyword evidence="4 7" id="KW-0547">Nucleotide-binding</keyword>
<dbReference type="RefSeq" id="WP_214435846.1">
    <property type="nucleotide sequence ID" value="NZ_CAWPUQ010000190.1"/>
</dbReference>
<proteinExistence type="inferred from homology"/>
<dbReference type="PANTHER" id="PTHR43033:SF1">
    <property type="entry name" value="TRNA(ILE)-LYSIDINE SYNTHASE-RELATED"/>
    <property type="match status" value="1"/>
</dbReference>
<comment type="function">
    <text evidence="7">Ligates lysine onto the cytidine present at position 34 of the AUA codon-specific tRNA(Ile) that contains the anticodon CAU, in an ATP-dependent manner. Cytidine is converted to lysidine, thus changing the amino acid specificity of the tRNA from methionine to isoleucine.</text>
</comment>
<dbReference type="Pfam" id="PF09179">
    <property type="entry name" value="TilS"/>
    <property type="match status" value="1"/>
</dbReference>
<evidence type="ECO:0000256" key="3">
    <source>
        <dbReference type="ARBA" id="ARBA00022694"/>
    </source>
</evidence>
<dbReference type="GO" id="GO:0032267">
    <property type="term" value="F:tRNA(Ile)-lysidine synthase activity"/>
    <property type="evidence" value="ECO:0007669"/>
    <property type="project" value="UniProtKB-EC"/>
</dbReference>